<feature type="signal peptide" evidence="2">
    <location>
        <begin position="1"/>
        <end position="20"/>
    </location>
</feature>
<evidence type="ECO:0000313" key="4">
    <source>
        <dbReference type="Proteomes" id="UP001259832"/>
    </source>
</evidence>
<dbReference type="AlphaFoldDB" id="A0AAD9GQQ3"/>
<comment type="caution">
    <text evidence="3">The sequence shown here is derived from an EMBL/GenBank/DDBJ whole genome shotgun (WGS) entry which is preliminary data.</text>
</comment>
<evidence type="ECO:0000256" key="1">
    <source>
        <dbReference type="SAM" id="MobiDB-lite"/>
    </source>
</evidence>
<accession>A0AAD9GQQ3</accession>
<reference evidence="3" key="1">
    <citation type="submission" date="2023-08" db="EMBL/GenBank/DDBJ databases">
        <title>Reference Genome Resource for the Citrus Pathogen Phytophthora citrophthora.</title>
        <authorList>
            <person name="Moller H."/>
            <person name="Coetzee B."/>
            <person name="Rose L.J."/>
            <person name="Van Niekerk J.M."/>
        </authorList>
    </citation>
    <scope>NUCLEOTIDE SEQUENCE</scope>
    <source>
        <strain evidence="3">STE-U-9442</strain>
    </source>
</reference>
<keyword evidence="2" id="KW-0732">Signal</keyword>
<name>A0AAD9GQQ3_9STRA</name>
<evidence type="ECO:0000313" key="3">
    <source>
        <dbReference type="EMBL" id="KAK1942987.1"/>
    </source>
</evidence>
<feature type="compositionally biased region" description="Low complexity" evidence="1">
    <location>
        <begin position="151"/>
        <end position="182"/>
    </location>
</feature>
<dbReference type="Proteomes" id="UP001259832">
    <property type="component" value="Unassembled WGS sequence"/>
</dbReference>
<protein>
    <submittedName>
        <fullName evidence="3">Uncharacterized protein</fullName>
    </submittedName>
</protein>
<feature type="region of interest" description="Disordered" evidence="1">
    <location>
        <begin position="151"/>
        <end position="206"/>
    </location>
</feature>
<feature type="compositionally biased region" description="Low complexity" evidence="1">
    <location>
        <begin position="190"/>
        <end position="205"/>
    </location>
</feature>
<evidence type="ECO:0000256" key="2">
    <source>
        <dbReference type="SAM" id="SignalP"/>
    </source>
</evidence>
<gene>
    <name evidence="3" type="ORF">P3T76_005624</name>
</gene>
<sequence>MKITIPCIVLANLCVTAASSGSSGSLCLTEGCDGTREYCDGSIGECRAAQNDTECYNATIALFQDGCGTGYECIDDLCRVSGDPVDGRTCKTLCSAGKYCENGSTKCRGPSYDGECFNLATGFFEDGCDDGFYCSFNKCVDVNLEDEGDSAGSAITTTGSSTASDPTGSTTTATGSTASGSTLALDSSEEAATTGSSRSSTARSTNGWTSASTLMMILPLLRLLPFSDE</sequence>
<organism evidence="3 4">
    <name type="scientific">Phytophthora citrophthora</name>
    <dbReference type="NCBI Taxonomy" id="4793"/>
    <lineage>
        <taxon>Eukaryota</taxon>
        <taxon>Sar</taxon>
        <taxon>Stramenopiles</taxon>
        <taxon>Oomycota</taxon>
        <taxon>Peronosporomycetes</taxon>
        <taxon>Peronosporales</taxon>
        <taxon>Peronosporaceae</taxon>
        <taxon>Phytophthora</taxon>
    </lineage>
</organism>
<keyword evidence="4" id="KW-1185">Reference proteome</keyword>
<proteinExistence type="predicted"/>
<dbReference type="EMBL" id="JASMQC010000008">
    <property type="protein sequence ID" value="KAK1942987.1"/>
    <property type="molecule type" value="Genomic_DNA"/>
</dbReference>
<feature type="chain" id="PRO_5041935236" evidence="2">
    <location>
        <begin position="21"/>
        <end position="229"/>
    </location>
</feature>